<evidence type="ECO:0000313" key="1">
    <source>
        <dbReference type="EMBL" id="MFC6090039.1"/>
    </source>
</evidence>
<organism evidence="1 2">
    <name type="scientific">Saccharothrix lopnurensis</name>
    <dbReference type="NCBI Taxonomy" id="1670621"/>
    <lineage>
        <taxon>Bacteria</taxon>
        <taxon>Bacillati</taxon>
        <taxon>Actinomycetota</taxon>
        <taxon>Actinomycetes</taxon>
        <taxon>Pseudonocardiales</taxon>
        <taxon>Pseudonocardiaceae</taxon>
        <taxon>Saccharothrix</taxon>
    </lineage>
</organism>
<name>A0ABW1P366_9PSEU</name>
<accession>A0ABW1P366</accession>
<evidence type="ECO:0000313" key="2">
    <source>
        <dbReference type="Proteomes" id="UP001596220"/>
    </source>
</evidence>
<dbReference type="EMBL" id="JBHSQO010000010">
    <property type="protein sequence ID" value="MFC6090039.1"/>
    <property type="molecule type" value="Genomic_DNA"/>
</dbReference>
<proteinExistence type="predicted"/>
<reference evidence="2" key="1">
    <citation type="journal article" date="2019" name="Int. J. Syst. Evol. Microbiol.">
        <title>The Global Catalogue of Microorganisms (GCM) 10K type strain sequencing project: providing services to taxonomists for standard genome sequencing and annotation.</title>
        <authorList>
            <consortium name="The Broad Institute Genomics Platform"/>
            <consortium name="The Broad Institute Genome Sequencing Center for Infectious Disease"/>
            <person name="Wu L."/>
            <person name="Ma J."/>
        </authorList>
    </citation>
    <scope>NUCLEOTIDE SEQUENCE [LARGE SCALE GENOMIC DNA]</scope>
    <source>
        <strain evidence="2">CGMCC 4.7246</strain>
    </source>
</reference>
<dbReference type="RefSeq" id="WP_380635632.1">
    <property type="nucleotide sequence ID" value="NZ_JBHSQO010000010.1"/>
</dbReference>
<keyword evidence="2" id="KW-1185">Reference proteome</keyword>
<comment type="caution">
    <text evidence="1">The sequence shown here is derived from an EMBL/GenBank/DDBJ whole genome shotgun (WGS) entry which is preliminary data.</text>
</comment>
<protein>
    <submittedName>
        <fullName evidence="1">Uncharacterized protein</fullName>
    </submittedName>
</protein>
<dbReference type="Proteomes" id="UP001596220">
    <property type="component" value="Unassembled WGS sequence"/>
</dbReference>
<sequence>MRTRHLRRYAVAVFDDKGRISDRTLFAVLGWDAGTRRTSAGRASARCRLVLLRRFV</sequence>
<gene>
    <name evidence="1" type="ORF">ACFP3R_12220</name>
</gene>